<evidence type="ECO:0000256" key="3">
    <source>
        <dbReference type="ARBA" id="ARBA00022833"/>
    </source>
</evidence>
<dbReference type="RefSeq" id="XP_067082049.1">
    <property type="nucleotide sequence ID" value="XM_067225948.1"/>
</dbReference>
<comment type="caution">
    <text evidence="6">The sequence shown here is derived from an EMBL/GenBank/DDBJ whole genome shotgun (WGS) entry which is preliminary data.</text>
</comment>
<dbReference type="GO" id="GO:0030674">
    <property type="term" value="F:protein-macromolecule adaptor activity"/>
    <property type="evidence" value="ECO:0007669"/>
    <property type="project" value="TreeGrafter"/>
</dbReference>
<dbReference type="VEuPathDB" id="TriTrypDB:TEOVI_000295700"/>
<dbReference type="GO" id="GO:0048284">
    <property type="term" value="P:organelle fusion"/>
    <property type="evidence" value="ECO:0007669"/>
    <property type="project" value="TreeGrafter"/>
</dbReference>
<gene>
    <name evidence="6" type="ORF">TEOVI_000295700</name>
</gene>
<dbReference type="Pfam" id="PF05131">
    <property type="entry name" value="Pep3_Vps18"/>
    <property type="match status" value="1"/>
</dbReference>
<keyword evidence="7" id="KW-1185">Reference proteome</keyword>
<dbReference type="InterPro" id="IPR007810">
    <property type="entry name" value="Pep3/Vps18_beta-prop"/>
</dbReference>
<feature type="coiled-coil region" evidence="4">
    <location>
        <begin position="974"/>
        <end position="1001"/>
    </location>
</feature>
<reference evidence="6" key="1">
    <citation type="submission" date="2016-09" db="EMBL/GenBank/DDBJ databases">
        <authorList>
            <person name="Hebert L."/>
            <person name="Moumen B."/>
        </authorList>
    </citation>
    <scope>NUCLEOTIDE SEQUENCE [LARGE SCALE GENOMIC DNA]</scope>
    <source>
        <strain evidence="6">OVI</strain>
    </source>
</reference>
<sequence>MKALSDDPLPSFRLGSQGNLAAVPTKGPSPRFELAPIVNELQQQIISADCQSDVIAMLGASGRLVLRDTMQDGPPLVTSVRNPYRVFMSPDGNHTLVSTTDGELCYFSVRNRKSTGHFTLHNRGASGNEAARNNVASCVCWLSSDAGFIGSPRTSISGAEGVSGSGSGWQLGSGTVYCLVGTKLGGLVFLVKVEVHGDGGSVKLTCFRSLQLPDANPQQQVGSVEVEHINSLWVLFVSSPTVLYRVEGLMDSPADFFDSITASTGMWNIRRVSTAGNASASGAVVLYRPGIGMPAQSYAWASVAGVVHGLLNSRSDGSSANSGEAALVELTDGGSVVNEQLLDLEHVVVPKSSSNESAAITAAVPDHSFRGESQLPVGATLVDVGLTAFHMLLLYRDRFIVLNHPAGLSWRGASSTLQGDWPYLCEIEERIRFDPFRYSKRESPLRGIVRDTAARKVYVFDANTFWELQVEQEHRQQSELFLDRAVNTRESSHLRNRYFRAAYQLCKYDKTMRNKVQFLRGRFLLQIGAIRRAMDVLAECDFFEDVYHLLMSFRNSKVLQLYVEKRYKNLVRRVTEGKGVQMQLACLLALIVVLRLDTIARSENITDAPSATAVAETLTSGLTAFIEETLEERLPMFSCVGYVNLIAQLLEEQSRPELVLRFAERMNKMRYVITYHVSRANYVEAANVLGAHARRIDMRSTWYSLAPILMKKCPIQFTKAMLRAVSRDAYDMPYLLLNAEKLIPVFTQYEPHMNEDPDNQEHQVVLFLDNCITKLGCDSPAVHNYYLSLVVKHDTKRLDEFLQSSLYYDIGFALRQCLESRRYRQCVRLYSQLHLYEDALRAALDCAELTQDETPGGASSAIVGSGVNECAATSLVSGADLGCNEGEERDAWSRLSVAQELLLSLPDDMPLPRRKALWLIVAQHVIQKNDNRAALRILADSCGVLKLEDILEEMNDVSVMENFKGAICKSLEVYASLTKQLREKQLEAGRMSEELKREIEQPRNSFGYVTANQRCIICRSTLLQGDAPFFIYPRCCHAVHESCAVAKLESIGGLEAFVVDEGLPKNFLDGINSTRDLAQMDCVICGETAILEIDMPLFTEDDSWLVL</sequence>
<evidence type="ECO:0000313" key="7">
    <source>
        <dbReference type="Proteomes" id="UP000195570"/>
    </source>
</evidence>
<dbReference type="GO" id="GO:0030897">
    <property type="term" value="C:HOPS complex"/>
    <property type="evidence" value="ECO:0007669"/>
    <property type="project" value="TreeGrafter"/>
</dbReference>
<name>A0A1G4IG79_TRYEQ</name>
<dbReference type="PANTHER" id="PTHR23323:SF26">
    <property type="entry name" value="VACUOLAR PROTEIN SORTING-ASSOCIATED PROTEIN 18 HOMOLOG"/>
    <property type="match status" value="1"/>
</dbReference>
<organism evidence="6 7">
    <name type="scientific">Trypanosoma equiperdum</name>
    <dbReference type="NCBI Taxonomy" id="5694"/>
    <lineage>
        <taxon>Eukaryota</taxon>
        <taxon>Discoba</taxon>
        <taxon>Euglenozoa</taxon>
        <taxon>Kinetoplastea</taxon>
        <taxon>Metakinetoplastina</taxon>
        <taxon>Trypanosomatida</taxon>
        <taxon>Trypanosomatidae</taxon>
        <taxon>Trypanosoma</taxon>
    </lineage>
</organism>
<evidence type="ECO:0000259" key="5">
    <source>
        <dbReference type="Pfam" id="PF05131"/>
    </source>
</evidence>
<dbReference type="Proteomes" id="UP000195570">
    <property type="component" value="Unassembled WGS sequence"/>
</dbReference>
<accession>A0A1G4IG79</accession>
<proteinExistence type="predicted"/>
<feature type="domain" description="Pep3/Vps18 beta-propeller" evidence="5">
    <location>
        <begin position="37"/>
        <end position="404"/>
    </location>
</feature>
<dbReference type="GO" id="GO:0006904">
    <property type="term" value="P:vesicle docking involved in exocytosis"/>
    <property type="evidence" value="ECO:0007669"/>
    <property type="project" value="TreeGrafter"/>
</dbReference>
<dbReference type="PANTHER" id="PTHR23323">
    <property type="entry name" value="VACUOLAR PROTEIN SORTING-ASSOCIATED PROTEIN"/>
    <property type="match status" value="1"/>
</dbReference>
<dbReference type="GO" id="GO:0005768">
    <property type="term" value="C:endosome"/>
    <property type="evidence" value="ECO:0007669"/>
    <property type="project" value="TreeGrafter"/>
</dbReference>
<keyword evidence="3" id="KW-0862">Zinc</keyword>
<protein>
    <submittedName>
        <fullName evidence="6">Region in Clathrin and VPS, putative</fullName>
    </submittedName>
</protein>
<dbReference type="GeneID" id="92376897"/>
<evidence type="ECO:0000256" key="1">
    <source>
        <dbReference type="ARBA" id="ARBA00022723"/>
    </source>
</evidence>
<dbReference type="AlphaFoldDB" id="A0A1G4IG79"/>
<dbReference type="GO" id="GO:0007033">
    <property type="term" value="P:vacuole organization"/>
    <property type="evidence" value="ECO:0007669"/>
    <property type="project" value="TreeGrafter"/>
</dbReference>
<dbReference type="GO" id="GO:0008270">
    <property type="term" value="F:zinc ion binding"/>
    <property type="evidence" value="ECO:0007669"/>
    <property type="project" value="UniProtKB-KW"/>
</dbReference>
<evidence type="ECO:0000313" key="6">
    <source>
        <dbReference type="EMBL" id="SCU71376.1"/>
    </source>
</evidence>
<evidence type="ECO:0000256" key="4">
    <source>
        <dbReference type="SAM" id="Coils"/>
    </source>
</evidence>
<evidence type="ECO:0000256" key="2">
    <source>
        <dbReference type="ARBA" id="ARBA00022771"/>
    </source>
</evidence>
<keyword evidence="4" id="KW-0175">Coiled coil</keyword>
<dbReference type="GO" id="GO:0007032">
    <property type="term" value="P:endosome organization"/>
    <property type="evidence" value="ECO:0007669"/>
    <property type="project" value="TreeGrafter"/>
</dbReference>
<keyword evidence="1" id="KW-0479">Metal-binding</keyword>
<keyword evidence="2" id="KW-0863">Zinc-finger</keyword>
<dbReference type="EMBL" id="CZPT02001622">
    <property type="protein sequence ID" value="SCU71376.1"/>
    <property type="molecule type" value="Genomic_DNA"/>
</dbReference>